<comment type="caution">
    <text evidence="2">The sequence shown here is derived from an EMBL/GenBank/DDBJ whole genome shotgun (WGS) entry which is preliminary data.</text>
</comment>
<protein>
    <submittedName>
        <fullName evidence="2">Uncharacterized protein</fullName>
    </submittedName>
</protein>
<reference evidence="2" key="1">
    <citation type="submission" date="2021-03" db="EMBL/GenBank/DDBJ databases">
        <title>Chromosome level genome of the anhydrobiotic midge Polypedilum vanderplanki.</title>
        <authorList>
            <person name="Yoshida Y."/>
            <person name="Kikawada T."/>
            <person name="Gusev O."/>
        </authorList>
    </citation>
    <scope>NUCLEOTIDE SEQUENCE</scope>
    <source>
        <strain evidence="2">NIAS01</strain>
        <tissue evidence="2">Whole body or cell culture</tissue>
    </source>
</reference>
<dbReference type="Proteomes" id="UP001107558">
    <property type="component" value="Chromosome 3"/>
</dbReference>
<gene>
    <name evidence="2" type="ORF">PVAND_001013</name>
</gene>
<name>A0A9J6BLZ6_POLVA</name>
<dbReference type="AlphaFoldDB" id="A0A9J6BLZ6"/>
<keyword evidence="3" id="KW-1185">Reference proteome</keyword>
<evidence type="ECO:0000313" key="3">
    <source>
        <dbReference type="Proteomes" id="UP001107558"/>
    </source>
</evidence>
<evidence type="ECO:0000256" key="1">
    <source>
        <dbReference type="SAM" id="Coils"/>
    </source>
</evidence>
<evidence type="ECO:0000313" key="2">
    <source>
        <dbReference type="EMBL" id="KAG5670773.1"/>
    </source>
</evidence>
<proteinExistence type="predicted"/>
<dbReference type="EMBL" id="JADBJN010000003">
    <property type="protein sequence ID" value="KAG5670773.1"/>
    <property type="molecule type" value="Genomic_DNA"/>
</dbReference>
<keyword evidence="1" id="KW-0175">Coiled coil</keyword>
<sequence length="145" mass="17243">MCEENQEEKTKKLLKSLQEESDRQKVLQSIIFQQMLNSIQFAAKKTIEEELYAQLISSKQIKMNELKALRKYKKEIQNVINEMNEKKEENIRNKAIIQSASLLQKQLQITSDALLNDIREYNEFNGKNKNEEEKIRNVLLKQKRK</sequence>
<accession>A0A9J6BLZ6</accession>
<organism evidence="2 3">
    <name type="scientific">Polypedilum vanderplanki</name>
    <name type="common">Sleeping chironomid midge</name>
    <dbReference type="NCBI Taxonomy" id="319348"/>
    <lineage>
        <taxon>Eukaryota</taxon>
        <taxon>Metazoa</taxon>
        <taxon>Ecdysozoa</taxon>
        <taxon>Arthropoda</taxon>
        <taxon>Hexapoda</taxon>
        <taxon>Insecta</taxon>
        <taxon>Pterygota</taxon>
        <taxon>Neoptera</taxon>
        <taxon>Endopterygota</taxon>
        <taxon>Diptera</taxon>
        <taxon>Nematocera</taxon>
        <taxon>Chironomoidea</taxon>
        <taxon>Chironomidae</taxon>
        <taxon>Chironominae</taxon>
        <taxon>Polypedilum</taxon>
        <taxon>Polypedilum</taxon>
    </lineage>
</organism>
<feature type="coiled-coil region" evidence="1">
    <location>
        <begin position="62"/>
        <end position="93"/>
    </location>
</feature>